<dbReference type="STRING" id="663278.Ethha_1479"/>
<protein>
    <submittedName>
        <fullName evidence="1">Uncharacterized protein</fullName>
    </submittedName>
</protein>
<dbReference type="HOGENOM" id="CLU_2751782_0_0_9"/>
<keyword evidence="2" id="KW-1185">Reference proteome</keyword>
<accession>E6U7J3</accession>
<evidence type="ECO:0000313" key="1">
    <source>
        <dbReference type="EMBL" id="ADU27016.1"/>
    </source>
</evidence>
<reference evidence="1 2" key="1">
    <citation type="submission" date="2010-12" db="EMBL/GenBank/DDBJ databases">
        <title>Complete sequence of Ethanoligenens harbinense YUAN-3.</title>
        <authorList>
            <person name="Lucas S."/>
            <person name="Copeland A."/>
            <person name="Lapidus A."/>
            <person name="Cheng J.-F."/>
            <person name="Bruce D."/>
            <person name="Goodwin L."/>
            <person name="Pitluck S."/>
            <person name="Chertkov O."/>
            <person name="Misra M."/>
            <person name="Detter J.C."/>
            <person name="Han C."/>
            <person name="Tapia R."/>
            <person name="Land M."/>
            <person name="Hauser L."/>
            <person name="Jeffries C."/>
            <person name="Kyrpides N."/>
            <person name="Ivanova N."/>
            <person name="Mikhailova N."/>
            <person name="Wang A."/>
            <person name="Mouttaki H."/>
            <person name="He Z."/>
            <person name="Zhou J."/>
            <person name="Hemme C.L."/>
            <person name="Woyke T."/>
        </authorList>
    </citation>
    <scope>NUCLEOTIDE SEQUENCE [LARGE SCALE GENOMIC DNA]</scope>
    <source>
        <strain evidence="2">DSM 18485 / JCM 12961 / CGMCC 1.5033 / YUAN-3</strain>
    </source>
</reference>
<organism evidence="1 2">
    <name type="scientific">Ethanoligenens harbinense (strain DSM 18485 / JCM 12961 / CGMCC 1.5033 / YUAN-3)</name>
    <dbReference type="NCBI Taxonomy" id="663278"/>
    <lineage>
        <taxon>Bacteria</taxon>
        <taxon>Bacillati</taxon>
        <taxon>Bacillota</taxon>
        <taxon>Clostridia</taxon>
        <taxon>Eubacteriales</taxon>
        <taxon>Oscillospiraceae</taxon>
        <taxon>Ethanoligenens</taxon>
    </lineage>
</organism>
<dbReference type="Proteomes" id="UP000001551">
    <property type="component" value="Chromosome"/>
</dbReference>
<evidence type="ECO:0000313" key="2">
    <source>
        <dbReference type="Proteomes" id="UP000001551"/>
    </source>
</evidence>
<dbReference type="KEGG" id="eha:Ethha_1479"/>
<proteinExistence type="predicted"/>
<name>E6U7J3_ETHHY</name>
<dbReference type="AlphaFoldDB" id="E6U7J3"/>
<gene>
    <name evidence="1" type="ordered locus">Ethha_1479</name>
</gene>
<dbReference type="EMBL" id="CP002400">
    <property type="protein sequence ID" value="ADU27016.1"/>
    <property type="molecule type" value="Genomic_DNA"/>
</dbReference>
<sequence length="70" mass="8019">MEIVHNSDDNFLPSCVFSVKTSGQMPEVPLFLWQKDRHRAKMEQNAALYDLPDCEPESAVTGSDAQWFIF</sequence>